<name>A0A031LKK2_9CREN</name>
<sequence length="71" mass="8050">MTQENSKKWDRFTWGVVVAPLLVFLVISIGLADYLNEFGPWRAVVPVIIGFAVFFFAIGLFLRSKFGRLAL</sequence>
<dbReference type="EMBL" id="JFZT01000057">
    <property type="protein sequence ID" value="EZQ02020.1"/>
    <property type="molecule type" value="Genomic_DNA"/>
</dbReference>
<keyword evidence="3" id="KW-1185">Reference proteome</keyword>
<gene>
    <name evidence="2" type="ORF">CM19_11130</name>
</gene>
<dbReference type="AlphaFoldDB" id="A0A031LKK2"/>
<keyword evidence="1" id="KW-0472">Membrane</keyword>
<keyword evidence="1" id="KW-0812">Transmembrane</keyword>
<dbReference type="Proteomes" id="UP000024332">
    <property type="component" value="Unassembled WGS sequence"/>
</dbReference>
<evidence type="ECO:0000313" key="3">
    <source>
        <dbReference type="Proteomes" id="UP000024332"/>
    </source>
</evidence>
<proteinExistence type="predicted"/>
<evidence type="ECO:0000256" key="1">
    <source>
        <dbReference type="SAM" id="Phobius"/>
    </source>
</evidence>
<feature type="transmembrane region" description="Helical" evidence="1">
    <location>
        <begin position="43"/>
        <end position="62"/>
    </location>
</feature>
<protein>
    <submittedName>
        <fullName evidence="2">Uncharacterized protein</fullName>
    </submittedName>
</protein>
<keyword evidence="1" id="KW-1133">Transmembrane helix</keyword>
<reference evidence="2 3" key="1">
    <citation type="submission" date="2014-03" db="EMBL/GenBank/DDBJ databases">
        <title>Draft genome sequence of the novel thermoacidophilic archaea Acidianus copahuensis ALE1 strain, isolated from Copahue volcanic area in Neuquen Argentina.</title>
        <authorList>
            <person name="Urbieta M.S."/>
            <person name="Rascovan N."/>
            <person name="Castro C."/>
            <person name="Revale S."/>
            <person name="Giaveno M.A."/>
            <person name="Vazquez M.P."/>
            <person name="Donati E.R."/>
        </authorList>
    </citation>
    <scope>NUCLEOTIDE SEQUENCE [LARGE SCALE GENOMIC DNA]</scope>
    <source>
        <strain evidence="2 3">ALE1</strain>
    </source>
</reference>
<feature type="transmembrane region" description="Helical" evidence="1">
    <location>
        <begin position="12"/>
        <end position="31"/>
    </location>
</feature>
<dbReference type="STRING" id="1160895.CM19_11130"/>
<comment type="caution">
    <text evidence="2">The sequence shown here is derived from an EMBL/GenBank/DDBJ whole genome shotgun (WGS) entry which is preliminary data.</text>
</comment>
<dbReference type="RefSeq" id="WP_048100408.1">
    <property type="nucleotide sequence ID" value="NZ_JFZT01000057.1"/>
</dbReference>
<evidence type="ECO:0000313" key="2">
    <source>
        <dbReference type="EMBL" id="EZQ02020.1"/>
    </source>
</evidence>
<dbReference type="OrthoDB" id="41704at2157"/>
<organism evidence="2 3">
    <name type="scientific">Candidatus Acidianus copahuensis</name>
    <dbReference type="NCBI Taxonomy" id="1160895"/>
    <lineage>
        <taxon>Archaea</taxon>
        <taxon>Thermoproteota</taxon>
        <taxon>Thermoprotei</taxon>
        <taxon>Sulfolobales</taxon>
        <taxon>Sulfolobaceae</taxon>
        <taxon>Acidianus</taxon>
    </lineage>
</organism>
<accession>A0A031LKK2</accession>